<dbReference type="EMBL" id="PKFO01000010">
    <property type="protein sequence ID" value="PVH22970.1"/>
    <property type="molecule type" value="Genomic_DNA"/>
</dbReference>
<dbReference type="InterPro" id="IPR005511">
    <property type="entry name" value="SMP-30"/>
</dbReference>
<evidence type="ECO:0000256" key="3">
    <source>
        <dbReference type="PIRSR" id="PIRSR605511-2"/>
    </source>
</evidence>
<organism evidence="5 6">
    <name type="scientific">Candidozyma haemuli</name>
    <dbReference type="NCBI Taxonomy" id="45357"/>
    <lineage>
        <taxon>Eukaryota</taxon>
        <taxon>Fungi</taxon>
        <taxon>Dikarya</taxon>
        <taxon>Ascomycota</taxon>
        <taxon>Saccharomycotina</taxon>
        <taxon>Pichiomycetes</taxon>
        <taxon>Metschnikowiaceae</taxon>
        <taxon>Candidozyma</taxon>
    </lineage>
</organism>
<feature type="domain" description="SMP-30/Gluconolactonase/LRE-like region" evidence="4">
    <location>
        <begin position="21"/>
        <end position="296"/>
    </location>
</feature>
<dbReference type="Pfam" id="PF08450">
    <property type="entry name" value="SGL"/>
    <property type="match status" value="1"/>
</dbReference>
<reference evidence="5 6" key="1">
    <citation type="submission" date="2017-12" db="EMBL/GenBank/DDBJ databases">
        <title>Genome Sequence of a Multidrug-Resistant Candida haemulonii Isolate from a Patient with Chronic Leg Ulcers in Israel.</title>
        <authorList>
            <person name="Chow N.A."/>
            <person name="Gade L."/>
            <person name="Batra D."/>
            <person name="Rowe L.A."/>
            <person name="Ben-Ami R."/>
            <person name="Loparev V.N."/>
            <person name="Litvintseva A.P."/>
        </authorList>
    </citation>
    <scope>NUCLEOTIDE SEQUENCE [LARGE SCALE GENOMIC DNA]</scope>
    <source>
        <strain evidence="5 6">B11899</strain>
    </source>
</reference>
<proteinExistence type="inferred from homology"/>
<dbReference type="VEuPathDB" id="FungiDB:CXQ85_002695"/>
<accession>A0A2V1AXY3</accession>
<evidence type="ECO:0000256" key="2">
    <source>
        <dbReference type="PIRSR" id="PIRSR605511-1"/>
    </source>
</evidence>
<comment type="cofactor">
    <cofactor evidence="3">
        <name>Zn(2+)</name>
        <dbReference type="ChEBI" id="CHEBI:29105"/>
    </cofactor>
    <text evidence="3">Binds 1 divalent metal cation per subunit.</text>
</comment>
<name>A0A2V1AXY3_9ASCO</name>
<gene>
    <name evidence="5" type="ORF">CXQ85_002695</name>
</gene>
<keyword evidence="6" id="KW-1185">Reference proteome</keyword>
<dbReference type="PANTHER" id="PTHR10907">
    <property type="entry name" value="REGUCALCIN"/>
    <property type="match status" value="1"/>
</dbReference>
<dbReference type="STRING" id="45357.A0A2V1AXY3"/>
<dbReference type="OrthoDB" id="423498at2759"/>
<dbReference type="InterPro" id="IPR011042">
    <property type="entry name" value="6-blade_b-propeller_TolB-like"/>
</dbReference>
<sequence>MVEVIELTKENIILPAYRGRLTEGFTYDVRNNTLLWVDIINAEAHRVYLDDKDLEKRHQVLKINKAGESIGAICKTNDVDTVLLCTKTGVSFGNFTSGSIKPYVSYPFNEEQKHRLRSNDANIDPWGNLWVGVMTDFPRTKEDGLKEEGFLYRIDHKTGEIKVMQEKTIISNGLAFTKDGKKLYWTDSPRKTVYSFDYDHETTTLSNKATLIDFKAAFKDNKELSEISTSKENFIPDGLDFTDDEYIYQAGFGTSTVVKFNLKGGVEQVIKLPAEQVTCVLVAGKDNDDIFINTAHLEHEDLDAVVKVADETEKDFGGHLFRYKAPNVKPRYQDIWQGKYE</sequence>
<dbReference type="GO" id="GO:0005509">
    <property type="term" value="F:calcium ion binding"/>
    <property type="evidence" value="ECO:0007669"/>
    <property type="project" value="TreeGrafter"/>
</dbReference>
<dbReference type="Gene3D" id="2.120.10.30">
    <property type="entry name" value="TolB, C-terminal domain"/>
    <property type="match status" value="1"/>
</dbReference>
<dbReference type="GeneID" id="37008026"/>
<feature type="binding site" evidence="3">
    <location>
        <position position="172"/>
    </location>
    <ligand>
        <name>a divalent metal cation</name>
        <dbReference type="ChEBI" id="CHEBI:60240"/>
    </ligand>
</feature>
<evidence type="ECO:0000256" key="1">
    <source>
        <dbReference type="ARBA" id="ARBA00008853"/>
    </source>
</evidence>
<feature type="binding site" evidence="3">
    <location>
        <position position="237"/>
    </location>
    <ligand>
        <name>a divalent metal cation</name>
        <dbReference type="ChEBI" id="CHEBI:60240"/>
    </ligand>
</feature>
<dbReference type="GO" id="GO:0004341">
    <property type="term" value="F:gluconolactonase activity"/>
    <property type="evidence" value="ECO:0007669"/>
    <property type="project" value="TreeGrafter"/>
</dbReference>
<keyword evidence="3" id="KW-0862">Zinc</keyword>
<feature type="binding site" evidence="3">
    <location>
        <position position="23"/>
    </location>
    <ligand>
        <name>a divalent metal cation</name>
        <dbReference type="ChEBI" id="CHEBI:60240"/>
    </ligand>
</feature>
<feature type="active site" description="Proton donor/acceptor" evidence="2">
    <location>
        <position position="237"/>
    </location>
</feature>
<protein>
    <recommendedName>
        <fullName evidence="4">SMP-30/Gluconolactonase/LRE-like region domain-containing protein</fullName>
    </recommendedName>
</protein>
<dbReference type="InterPro" id="IPR013658">
    <property type="entry name" value="SGL"/>
</dbReference>
<evidence type="ECO:0000313" key="6">
    <source>
        <dbReference type="Proteomes" id="UP000244309"/>
    </source>
</evidence>
<comment type="caution">
    <text evidence="5">The sequence shown here is derived from an EMBL/GenBank/DDBJ whole genome shotgun (WGS) entry which is preliminary data.</text>
</comment>
<dbReference type="RefSeq" id="XP_025343910.1">
    <property type="nucleotide sequence ID" value="XM_025486360.1"/>
</dbReference>
<feature type="binding site" evidence="3">
    <location>
        <position position="119"/>
    </location>
    <ligand>
        <name>substrate</name>
    </ligand>
</feature>
<keyword evidence="3" id="KW-0479">Metal-binding</keyword>
<dbReference type="SUPFAM" id="SSF63829">
    <property type="entry name" value="Calcium-dependent phosphotriesterase"/>
    <property type="match status" value="1"/>
</dbReference>
<evidence type="ECO:0000313" key="5">
    <source>
        <dbReference type="EMBL" id="PVH22970.1"/>
    </source>
</evidence>
<dbReference type="AlphaFoldDB" id="A0A2V1AXY3"/>
<dbReference type="PRINTS" id="PR01790">
    <property type="entry name" value="SMP30FAMILY"/>
</dbReference>
<dbReference type="PANTHER" id="PTHR10907:SF47">
    <property type="entry name" value="REGUCALCIN"/>
    <property type="match status" value="1"/>
</dbReference>
<dbReference type="Proteomes" id="UP000244309">
    <property type="component" value="Unassembled WGS sequence"/>
</dbReference>
<feature type="binding site" evidence="3">
    <location>
        <position position="117"/>
    </location>
    <ligand>
        <name>substrate</name>
    </ligand>
</feature>
<comment type="similarity">
    <text evidence="1">Belongs to the SMP-30/CGR1 family.</text>
</comment>
<evidence type="ECO:0000259" key="4">
    <source>
        <dbReference type="Pfam" id="PF08450"/>
    </source>
</evidence>